<evidence type="ECO:0000256" key="1">
    <source>
        <dbReference type="SAM" id="MobiDB-lite"/>
    </source>
</evidence>
<name>A0A2T4ZC96_9BACL</name>
<keyword evidence="4" id="KW-1185">Reference proteome</keyword>
<feature type="compositionally biased region" description="Basic and acidic residues" evidence="1">
    <location>
        <begin position="145"/>
        <end position="170"/>
    </location>
</feature>
<keyword evidence="2" id="KW-0812">Transmembrane</keyword>
<sequence length="380" mass="42490">MRYRQHGFTTVNMSDSRVRQLFVFLILGTAVIFILTGLFAMLQAERSAHTSDLGKVMSHFSTETLLYLMGGELPYLTSMPEVADKEPPFSRIFFELVTSVNPEDPRSFLGSELPGFALFDTEIVVAGEGVDYTSVPIESPPPPDLEEKLNDDAEEPSKEEKQPPAASGEKKVFIYHTHFTESYLPELSGTNEPNRAFDKEKNITQVGTRLGQMLERHGLGADVSTRGYNADWNQLYKASRETVVQAMKQHDDLQYILDLHRDSQRRKATTKEIEGESYAQIAFVIGTGHKDWEKNERFAMKLHNKLDELYPGLSKGVFRKTPMMGNGEYNQSLAPNSVLVEVGGVDNTFAEAYRSADALAQALAEIHFDAVPVDAQPDGE</sequence>
<dbReference type="Pfam" id="PF07454">
    <property type="entry name" value="SpoIIP"/>
    <property type="match status" value="1"/>
</dbReference>
<organism evidence="3 4">
    <name type="scientific">Desmospora activa DSM 45169</name>
    <dbReference type="NCBI Taxonomy" id="1121389"/>
    <lineage>
        <taxon>Bacteria</taxon>
        <taxon>Bacillati</taxon>
        <taxon>Bacillota</taxon>
        <taxon>Bacilli</taxon>
        <taxon>Bacillales</taxon>
        <taxon>Thermoactinomycetaceae</taxon>
        <taxon>Desmospora</taxon>
    </lineage>
</organism>
<keyword evidence="2" id="KW-1133">Transmembrane helix</keyword>
<gene>
    <name evidence="3" type="ORF">C8J48_2141</name>
</gene>
<proteinExistence type="predicted"/>
<accession>A0A2T4ZC96</accession>
<evidence type="ECO:0000256" key="2">
    <source>
        <dbReference type="SAM" id="Phobius"/>
    </source>
</evidence>
<evidence type="ECO:0000313" key="4">
    <source>
        <dbReference type="Proteomes" id="UP000241639"/>
    </source>
</evidence>
<dbReference type="RefSeq" id="WP_170105368.1">
    <property type="nucleotide sequence ID" value="NZ_PZZP01000001.1"/>
</dbReference>
<feature type="transmembrane region" description="Helical" evidence="2">
    <location>
        <begin position="21"/>
        <end position="42"/>
    </location>
</feature>
<dbReference type="AlphaFoldDB" id="A0A2T4ZC96"/>
<dbReference type="InterPro" id="IPR010897">
    <property type="entry name" value="Spore_II_P"/>
</dbReference>
<dbReference type="NCBIfam" id="TIGR02867">
    <property type="entry name" value="spore_II_P"/>
    <property type="match status" value="1"/>
</dbReference>
<dbReference type="Proteomes" id="UP000241639">
    <property type="component" value="Unassembled WGS sequence"/>
</dbReference>
<reference evidence="3 4" key="1">
    <citation type="submission" date="2018-04" db="EMBL/GenBank/DDBJ databases">
        <title>Genomic Encyclopedia of Archaeal and Bacterial Type Strains, Phase II (KMG-II): from individual species to whole genera.</title>
        <authorList>
            <person name="Goeker M."/>
        </authorList>
    </citation>
    <scope>NUCLEOTIDE SEQUENCE [LARGE SCALE GENOMIC DNA]</scope>
    <source>
        <strain evidence="3 4">DSM 45169</strain>
    </source>
</reference>
<comment type="caution">
    <text evidence="3">The sequence shown here is derived from an EMBL/GenBank/DDBJ whole genome shotgun (WGS) entry which is preliminary data.</text>
</comment>
<dbReference type="SUPFAM" id="SSF53187">
    <property type="entry name" value="Zn-dependent exopeptidases"/>
    <property type="match status" value="1"/>
</dbReference>
<dbReference type="EMBL" id="PZZP01000001">
    <property type="protein sequence ID" value="PTM59517.1"/>
    <property type="molecule type" value="Genomic_DNA"/>
</dbReference>
<evidence type="ECO:0000313" key="3">
    <source>
        <dbReference type="EMBL" id="PTM59517.1"/>
    </source>
</evidence>
<feature type="region of interest" description="Disordered" evidence="1">
    <location>
        <begin position="133"/>
        <end position="170"/>
    </location>
</feature>
<protein>
    <submittedName>
        <fullName evidence="3">Stage II sporulation protein P</fullName>
    </submittedName>
</protein>
<keyword evidence="2" id="KW-0472">Membrane</keyword>